<keyword evidence="1" id="KW-1133">Transmembrane helix</keyword>
<feature type="transmembrane region" description="Helical" evidence="1">
    <location>
        <begin position="6"/>
        <end position="24"/>
    </location>
</feature>
<name>A0A3B0YQC7_9ZZZZ</name>
<reference evidence="2" key="1">
    <citation type="submission" date="2018-06" db="EMBL/GenBank/DDBJ databases">
        <authorList>
            <person name="Zhirakovskaya E."/>
        </authorList>
    </citation>
    <scope>NUCLEOTIDE SEQUENCE</scope>
</reference>
<feature type="transmembrane region" description="Helical" evidence="1">
    <location>
        <begin position="36"/>
        <end position="57"/>
    </location>
</feature>
<sequence>MEMVYYTLAAIVLYVVSDWVLNQVETRRGERFDNRSLIFFAIILVLSVSLFKLIQYLQSA</sequence>
<gene>
    <name evidence="2" type="ORF">MNBD_GAMMA14-1151</name>
</gene>
<organism evidence="2">
    <name type="scientific">hydrothermal vent metagenome</name>
    <dbReference type="NCBI Taxonomy" id="652676"/>
    <lineage>
        <taxon>unclassified sequences</taxon>
        <taxon>metagenomes</taxon>
        <taxon>ecological metagenomes</taxon>
    </lineage>
</organism>
<evidence type="ECO:0000256" key="1">
    <source>
        <dbReference type="SAM" id="Phobius"/>
    </source>
</evidence>
<protein>
    <submittedName>
        <fullName evidence="2">Uncharacterized protein</fullName>
    </submittedName>
</protein>
<keyword evidence="1" id="KW-0812">Transmembrane</keyword>
<keyword evidence="1" id="KW-0472">Membrane</keyword>
<dbReference type="AlphaFoldDB" id="A0A3B0YQC7"/>
<accession>A0A3B0YQC7</accession>
<dbReference type="EMBL" id="UOFM01000414">
    <property type="protein sequence ID" value="VAW81641.1"/>
    <property type="molecule type" value="Genomic_DNA"/>
</dbReference>
<proteinExistence type="predicted"/>
<evidence type="ECO:0000313" key="2">
    <source>
        <dbReference type="EMBL" id="VAW81641.1"/>
    </source>
</evidence>